<sequence>MKAYEQVQLNALGDVTRRMLLERLRRGPLPVGELARGLTVSRPAVSQHLRVLKEAKLVRDEAAGTRRYYSLDPKGFEALRKYLDNFWGEALEAFQAKVEEK</sequence>
<dbReference type="InterPro" id="IPR036390">
    <property type="entry name" value="WH_DNA-bd_sf"/>
</dbReference>
<comment type="caution">
    <text evidence="5">The sequence shown here is derived from an EMBL/GenBank/DDBJ whole genome shotgun (WGS) entry which is preliminary data.</text>
</comment>
<dbReference type="CDD" id="cd00090">
    <property type="entry name" value="HTH_ARSR"/>
    <property type="match status" value="1"/>
</dbReference>
<evidence type="ECO:0000256" key="1">
    <source>
        <dbReference type="ARBA" id="ARBA00023015"/>
    </source>
</evidence>
<accession>A0A852V9L7</accession>
<dbReference type="PRINTS" id="PR00778">
    <property type="entry name" value="HTHARSR"/>
</dbReference>
<dbReference type="PANTHER" id="PTHR33154:SF33">
    <property type="entry name" value="TRANSCRIPTIONAL REPRESSOR SDPR"/>
    <property type="match status" value="1"/>
</dbReference>
<keyword evidence="3" id="KW-0804">Transcription</keyword>
<dbReference type="Proteomes" id="UP000564385">
    <property type="component" value="Unassembled WGS sequence"/>
</dbReference>
<evidence type="ECO:0000256" key="3">
    <source>
        <dbReference type="ARBA" id="ARBA00023163"/>
    </source>
</evidence>
<feature type="domain" description="HTH arsR-type" evidence="4">
    <location>
        <begin position="1"/>
        <end position="91"/>
    </location>
</feature>
<evidence type="ECO:0000259" key="4">
    <source>
        <dbReference type="PROSITE" id="PS50987"/>
    </source>
</evidence>
<dbReference type="InterPro" id="IPR001845">
    <property type="entry name" value="HTH_ArsR_DNA-bd_dom"/>
</dbReference>
<gene>
    <name evidence="5" type="ORF">HDF08_000154</name>
</gene>
<dbReference type="NCBIfam" id="NF033788">
    <property type="entry name" value="HTH_metalloreg"/>
    <property type="match status" value="1"/>
</dbReference>
<dbReference type="AlphaFoldDB" id="A0A852V9L7"/>
<dbReference type="PANTHER" id="PTHR33154">
    <property type="entry name" value="TRANSCRIPTIONAL REGULATOR, ARSR FAMILY"/>
    <property type="match status" value="1"/>
</dbReference>
<dbReference type="PROSITE" id="PS50987">
    <property type="entry name" value="HTH_ARSR_2"/>
    <property type="match status" value="1"/>
</dbReference>
<evidence type="ECO:0000256" key="2">
    <source>
        <dbReference type="ARBA" id="ARBA00023125"/>
    </source>
</evidence>
<name>A0A852V9L7_9BACT</name>
<dbReference type="GO" id="GO:0003677">
    <property type="term" value="F:DNA binding"/>
    <property type="evidence" value="ECO:0007669"/>
    <property type="project" value="UniProtKB-KW"/>
</dbReference>
<dbReference type="SUPFAM" id="SSF46785">
    <property type="entry name" value="Winged helix' DNA-binding domain"/>
    <property type="match status" value="1"/>
</dbReference>
<dbReference type="InterPro" id="IPR036388">
    <property type="entry name" value="WH-like_DNA-bd_sf"/>
</dbReference>
<evidence type="ECO:0000313" key="6">
    <source>
        <dbReference type="Proteomes" id="UP000564385"/>
    </source>
</evidence>
<dbReference type="EMBL" id="JACCCU010000001">
    <property type="protein sequence ID" value="NYF88087.1"/>
    <property type="molecule type" value="Genomic_DNA"/>
</dbReference>
<keyword evidence="1" id="KW-0805">Transcription regulation</keyword>
<dbReference type="SMART" id="SM00418">
    <property type="entry name" value="HTH_ARSR"/>
    <property type="match status" value="1"/>
</dbReference>
<proteinExistence type="predicted"/>
<protein>
    <submittedName>
        <fullName evidence="5">DNA-binding transcriptional ArsR family regulator</fullName>
    </submittedName>
</protein>
<dbReference type="GO" id="GO:0003700">
    <property type="term" value="F:DNA-binding transcription factor activity"/>
    <property type="evidence" value="ECO:0007669"/>
    <property type="project" value="InterPro"/>
</dbReference>
<dbReference type="InterPro" id="IPR051081">
    <property type="entry name" value="HTH_MetalResp_TranReg"/>
</dbReference>
<reference evidence="5 6" key="1">
    <citation type="submission" date="2020-07" db="EMBL/GenBank/DDBJ databases">
        <title>Genomic Encyclopedia of Type Strains, Phase IV (KMG-V): Genome sequencing to study the core and pangenomes of soil and plant-associated prokaryotes.</title>
        <authorList>
            <person name="Whitman W."/>
        </authorList>
    </citation>
    <scope>NUCLEOTIDE SEQUENCE [LARGE SCALE GENOMIC DNA]</scope>
    <source>
        <strain evidence="5 6">M8UP22</strain>
    </source>
</reference>
<organism evidence="5 6">
    <name type="scientific">Tunturiibacter lichenicola</name>
    <dbReference type="NCBI Taxonomy" id="2051959"/>
    <lineage>
        <taxon>Bacteria</taxon>
        <taxon>Pseudomonadati</taxon>
        <taxon>Acidobacteriota</taxon>
        <taxon>Terriglobia</taxon>
        <taxon>Terriglobales</taxon>
        <taxon>Acidobacteriaceae</taxon>
        <taxon>Tunturiibacter</taxon>
    </lineage>
</organism>
<keyword evidence="2 5" id="KW-0238">DNA-binding</keyword>
<evidence type="ECO:0000313" key="5">
    <source>
        <dbReference type="EMBL" id="NYF88087.1"/>
    </source>
</evidence>
<dbReference type="Pfam" id="PF01022">
    <property type="entry name" value="HTH_5"/>
    <property type="match status" value="1"/>
</dbReference>
<dbReference type="InterPro" id="IPR011991">
    <property type="entry name" value="ArsR-like_HTH"/>
</dbReference>
<dbReference type="Gene3D" id="1.10.10.10">
    <property type="entry name" value="Winged helix-like DNA-binding domain superfamily/Winged helix DNA-binding domain"/>
    <property type="match status" value="1"/>
</dbReference>